<reference evidence="2" key="2">
    <citation type="journal article" date="2015" name="Data Brief">
        <title>Shoot transcriptome of the giant reed, Arundo donax.</title>
        <authorList>
            <person name="Barrero R.A."/>
            <person name="Guerrero F.D."/>
            <person name="Moolhuijzen P."/>
            <person name="Goolsby J.A."/>
            <person name="Tidwell J."/>
            <person name="Bellgard S.E."/>
            <person name="Bellgard M.I."/>
        </authorList>
    </citation>
    <scope>NUCLEOTIDE SEQUENCE</scope>
    <source>
        <tissue evidence="2">Shoot tissue taken approximately 20 cm above the soil surface</tissue>
    </source>
</reference>
<evidence type="ECO:0000313" key="2">
    <source>
        <dbReference type="EMBL" id="JAD25660.1"/>
    </source>
</evidence>
<evidence type="ECO:0000256" key="1">
    <source>
        <dbReference type="SAM" id="Phobius"/>
    </source>
</evidence>
<dbReference type="AlphaFoldDB" id="A0A0A8YK52"/>
<keyword evidence="1" id="KW-1133">Transmembrane helix</keyword>
<accession>A0A0A8YK52</accession>
<proteinExistence type="predicted"/>
<protein>
    <submittedName>
        <fullName evidence="2">Uncharacterized protein</fullName>
    </submittedName>
</protein>
<organism evidence="2">
    <name type="scientific">Arundo donax</name>
    <name type="common">Giant reed</name>
    <name type="synonym">Donax arundinaceus</name>
    <dbReference type="NCBI Taxonomy" id="35708"/>
    <lineage>
        <taxon>Eukaryota</taxon>
        <taxon>Viridiplantae</taxon>
        <taxon>Streptophyta</taxon>
        <taxon>Embryophyta</taxon>
        <taxon>Tracheophyta</taxon>
        <taxon>Spermatophyta</taxon>
        <taxon>Magnoliopsida</taxon>
        <taxon>Liliopsida</taxon>
        <taxon>Poales</taxon>
        <taxon>Poaceae</taxon>
        <taxon>PACMAD clade</taxon>
        <taxon>Arundinoideae</taxon>
        <taxon>Arundineae</taxon>
        <taxon>Arundo</taxon>
    </lineage>
</organism>
<name>A0A0A8YK52_ARUDO</name>
<sequence length="36" mass="4439">MLHVRIMFVYLMKMVFVLIVMFLCQTLLKEMLRAYL</sequence>
<keyword evidence="1" id="KW-0812">Transmembrane</keyword>
<dbReference type="EMBL" id="GBRH01272235">
    <property type="protein sequence ID" value="JAD25660.1"/>
    <property type="molecule type" value="Transcribed_RNA"/>
</dbReference>
<keyword evidence="1" id="KW-0472">Membrane</keyword>
<feature type="transmembrane region" description="Helical" evidence="1">
    <location>
        <begin position="6"/>
        <end position="28"/>
    </location>
</feature>
<reference evidence="2" key="1">
    <citation type="submission" date="2014-09" db="EMBL/GenBank/DDBJ databases">
        <authorList>
            <person name="Magalhaes I.L.F."/>
            <person name="Oliveira U."/>
            <person name="Santos F.R."/>
            <person name="Vidigal T.H.D.A."/>
            <person name="Brescovit A.D."/>
            <person name="Santos A.J."/>
        </authorList>
    </citation>
    <scope>NUCLEOTIDE SEQUENCE</scope>
    <source>
        <tissue evidence="2">Shoot tissue taken approximately 20 cm above the soil surface</tissue>
    </source>
</reference>